<evidence type="ECO:0000259" key="2">
    <source>
        <dbReference type="Pfam" id="PF13873"/>
    </source>
</evidence>
<dbReference type="InterPro" id="IPR028002">
    <property type="entry name" value="Myb_DNA-bind_5"/>
</dbReference>
<feature type="non-terminal residue" evidence="3">
    <location>
        <position position="360"/>
    </location>
</feature>
<proteinExistence type="predicted"/>
<dbReference type="PANTHER" id="PTHR23098">
    <property type="entry name" value="AGAP001331-PA-RELATED"/>
    <property type="match status" value="1"/>
</dbReference>
<evidence type="ECO:0000313" key="4">
    <source>
        <dbReference type="Proteomes" id="UP001205998"/>
    </source>
</evidence>
<gene>
    <name evidence="3" type="ORF">C0J50_14909</name>
</gene>
<dbReference type="GO" id="GO:0005634">
    <property type="term" value="C:nucleus"/>
    <property type="evidence" value="ECO:0007669"/>
    <property type="project" value="TreeGrafter"/>
</dbReference>
<sequence length="360" mass="39853">MSRGPFSSTESAVVSAHFKKRKSRFTFSEIQLLLTEVKKNRHILVGKFNQGVSSNTKKRTWAALAARINEISECHREVIEIVKKWSDLKCDTKRKVAAMRASGFSASRISDDLSPVERMVHQILQLGPGEIFPLADSIADDDEDEDDSQSVSGMPLFNPGMTNGRLPIKTRGMPNHSGVTSKRETDLPMDIPYNYESAVPLTDLEYEPSGTEGKIYIFFYRDQGLRETDTSGPNKILPDPLTANMDQIRNETQPTALSNSTAHAGSSSRTAVCHLPSQGTGSLQEHLAKSASLSLQEQQDTTLLIGALSRSLESVAESVQQLVHTQQTFARDTLRLQRDTLHMLRDFSSSALALMQDKSN</sequence>
<accession>A0AAD5B0Z3</accession>
<comment type="caution">
    <text evidence="3">The sequence shown here is derived from an EMBL/GenBank/DDBJ whole genome shotgun (WGS) entry which is preliminary data.</text>
</comment>
<feature type="region of interest" description="Disordered" evidence="1">
    <location>
        <begin position="140"/>
        <end position="185"/>
    </location>
</feature>
<keyword evidence="4" id="KW-1185">Reference proteome</keyword>
<feature type="domain" description="Myb/SANT-like DNA-binding" evidence="2">
    <location>
        <begin position="21"/>
        <end position="97"/>
    </location>
</feature>
<dbReference type="PANTHER" id="PTHR23098:SF3">
    <property type="entry name" value="MYB-RELATED TRANSCRIPTION FACTOR, PARTNER OF PROFILIN"/>
    <property type="match status" value="1"/>
</dbReference>
<evidence type="ECO:0000256" key="1">
    <source>
        <dbReference type="SAM" id="MobiDB-lite"/>
    </source>
</evidence>
<dbReference type="Pfam" id="PF13873">
    <property type="entry name" value="Myb_DNA-bind_5"/>
    <property type="match status" value="1"/>
</dbReference>
<evidence type="ECO:0000313" key="3">
    <source>
        <dbReference type="EMBL" id="KAI5625695.1"/>
    </source>
</evidence>
<name>A0AAD5B0Z3_SILAS</name>
<dbReference type="AlphaFoldDB" id="A0AAD5B0Z3"/>
<organism evidence="3 4">
    <name type="scientific">Silurus asotus</name>
    <name type="common">Amur catfish</name>
    <name type="synonym">Parasilurus asotus</name>
    <dbReference type="NCBI Taxonomy" id="30991"/>
    <lineage>
        <taxon>Eukaryota</taxon>
        <taxon>Metazoa</taxon>
        <taxon>Chordata</taxon>
        <taxon>Craniata</taxon>
        <taxon>Vertebrata</taxon>
        <taxon>Euteleostomi</taxon>
        <taxon>Actinopterygii</taxon>
        <taxon>Neopterygii</taxon>
        <taxon>Teleostei</taxon>
        <taxon>Ostariophysi</taxon>
        <taxon>Siluriformes</taxon>
        <taxon>Siluridae</taxon>
        <taxon>Silurus</taxon>
    </lineage>
</organism>
<protein>
    <recommendedName>
        <fullName evidence="2">Myb/SANT-like DNA-binding domain-containing protein</fullName>
    </recommendedName>
</protein>
<dbReference type="EMBL" id="MU551550">
    <property type="protein sequence ID" value="KAI5625695.1"/>
    <property type="molecule type" value="Genomic_DNA"/>
</dbReference>
<dbReference type="Proteomes" id="UP001205998">
    <property type="component" value="Unassembled WGS sequence"/>
</dbReference>
<reference evidence="3" key="1">
    <citation type="submission" date="2018-07" db="EMBL/GenBank/DDBJ databases">
        <title>Comparative genomics of catfishes provides insights into carnivory and benthic adaptation.</title>
        <authorList>
            <person name="Zhang Y."/>
            <person name="Wang D."/>
            <person name="Peng Z."/>
            <person name="Zheng S."/>
            <person name="Shao F."/>
            <person name="Tao W."/>
        </authorList>
    </citation>
    <scope>NUCLEOTIDE SEQUENCE</scope>
    <source>
        <strain evidence="3">Chongqing</strain>
    </source>
</reference>